<dbReference type="PANTHER" id="PTHR34055">
    <property type="entry name" value="OS09G0491596 PROTEIN"/>
    <property type="match status" value="1"/>
</dbReference>
<reference evidence="2" key="1">
    <citation type="journal article" date="2022" name="Front. Genet.">
        <title>Chromosome-Scale Assembly of the Dendrobium nobile Genome Provides Insights Into the Molecular Mechanism of the Biosynthesis of the Medicinal Active Ingredient of Dendrobium.</title>
        <authorList>
            <person name="Xu Q."/>
            <person name="Niu S.-C."/>
            <person name="Li K.-L."/>
            <person name="Zheng P.-J."/>
            <person name="Zhang X.-J."/>
            <person name="Jia Y."/>
            <person name="Liu Y."/>
            <person name="Niu Y.-X."/>
            <person name="Yu L.-H."/>
            <person name="Chen D.-F."/>
            <person name="Zhang G.-Q."/>
        </authorList>
    </citation>
    <scope>NUCLEOTIDE SEQUENCE</scope>
    <source>
        <tissue evidence="2">Leaf</tissue>
    </source>
</reference>
<sequence>MGRGRGKGKKLTVVANHEDLGNGGEEPLPEYKRSGEPEIAMKDDNKQEEKVAIEVDGTNIKPILMSKEEIVQESGKKRKRHLQVKENSGAALEENGSIVASKMGETAKTIGYRQTGSRRKSKPHRAAEAVVPVMAVYKGL</sequence>
<feature type="region of interest" description="Disordered" evidence="1">
    <location>
        <begin position="71"/>
        <end position="100"/>
    </location>
</feature>
<feature type="region of interest" description="Disordered" evidence="1">
    <location>
        <begin position="1"/>
        <end position="33"/>
    </location>
</feature>
<evidence type="ECO:0000313" key="3">
    <source>
        <dbReference type="Proteomes" id="UP000829196"/>
    </source>
</evidence>
<organism evidence="2 3">
    <name type="scientific">Dendrobium nobile</name>
    <name type="common">Orchid</name>
    <dbReference type="NCBI Taxonomy" id="94219"/>
    <lineage>
        <taxon>Eukaryota</taxon>
        <taxon>Viridiplantae</taxon>
        <taxon>Streptophyta</taxon>
        <taxon>Embryophyta</taxon>
        <taxon>Tracheophyta</taxon>
        <taxon>Spermatophyta</taxon>
        <taxon>Magnoliopsida</taxon>
        <taxon>Liliopsida</taxon>
        <taxon>Asparagales</taxon>
        <taxon>Orchidaceae</taxon>
        <taxon>Epidendroideae</taxon>
        <taxon>Malaxideae</taxon>
        <taxon>Dendrobiinae</taxon>
        <taxon>Dendrobium</taxon>
    </lineage>
</organism>
<comment type="caution">
    <text evidence="2">The sequence shown here is derived from an EMBL/GenBank/DDBJ whole genome shotgun (WGS) entry which is preliminary data.</text>
</comment>
<dbReference type="OrthoDB" id="693270at2759"/>
<gene>
    <name evidence="2" type="ORF">KFK09_012523</name>
</gene>
<accession>A0A8T3BFJ3</accession>
<proteinExistence type="predicted"/>
<protein>
    <submittedName>
        <fullName evidence="2">Uncharacterized protein</fullName>
    </submittedName>
</protein>
<evidence type="ECO:0000256" key="1">
    <source>
        <dbReference type="SAM" id="MobiDB-lite"/>
    </source>
</evidence>
<dbReference type="EMBL" id="JAGYWB010000009">
    <property type="protein sequence ID" value="KAI0511889.1"/>
    <property type="molecule type" value="Genomic_DNA"/>
</dbReference>
<evidence type="ECO:0000313" key="2">
    <source>
        <dbReference type="EMBL" id="KAI0511889.1"/>
    </source>
</evidence>
<name>A0A8T3BFJ3_DENNO</name>
<feature type="compositionally biased region" description="Basic residues" evidence="1">
    <location>
        <begin position="1"/>
        <end position="10"/>
    </location>
</feature>
<dbReference type="Proteomes" id="UP000829196">
    <property type="component" value="Unassembled WGS sequence"/>
</dbReference>
<keyword evidence="3" id="KW-1185">Reference proteome</keyword>
<dbReference type="PANTHER" id="PTHR34055:SF1">
    <property type="entry name" value="EXPRESSED PROTEIN"/>
    <property type="match status" value="1"/>
</dbReference>
<dbReference type="AlphaFoldDB" id="A0A8T3BFJ3"/>